<protein>
    <recommendedName>
        <fullName evidence="3">JmjC domain-containing protein</fullName>
    </recommendedName>
</protein>
<sequence>MTPSANSDMVFPHWNDKHGAVWGHQPVKLDHALHRLPLFTFEALADLIDHYPREHYSLIHMGGRGGRRFWREGDIAGMKGAEVIDWIRNGRMWLNLRNVNAVDRRYGALLDAAYQEVALRAPGAPMFDTKMGILISSPLAQVYYHADLPGQALWQIHGKKRLYVYPRSAPFLRPEDLENIALFGVEVDMPYHDWYDEFAQVFDLDAGDMAHWPLNAPHRVENLDCLNVSVTTEHWTRDIVRRHKVNVANGLLRTAIGHTPRSRAITGPGYWTKAAMQAVMRRTRWISRQRAQRREIAFRLDPQTRGGIIELGTPAE</sequence>
<proteinExistence type="predicted"/>
<evidence type="ECO:0000313" key="2">
    <source>
        <dbReference type="Proteomes" id="UP000192872"/>
    </source>
</evidence>
<dbReference type="SUPFAM" id="SSF51197">
    <property type="entry name" value="Clavaminate synthase-like"/>
    <property type="match status" value="1"/>
</dbReference>
<name>A0A1W9HZ97_9HYPH</name>
<dbReference type="Proteomes" id="UP000192872">
    <property type="component" value="Unassembled WGS sequence"/>
</dbReference>
<dbReference type="Gene3D" id="2.60.120.650">
    <property type="entry name" value="Cupin"/>
    <property type="match status" value="1"/>
</dbReference>
<dbReference type="STRING" id="1827387.A4S15_07885"/>
<dbReference type="AlphaFoldDB" id="A0A1W9HZ97"/>
<evidence type="ECO:0000313" key="1">
    <source>
        <dbReference type="EMBL" id="OQW52785.1"/>
    </source>
</evidence>
<dbReference type="RefSeq" id="WP_376800328.1">
    <property type="nucleotide sequence ID" value="NZ_DBNB01000037.1"/>
</dbReference>
<comment type="caution">
    <text evidence="1">The sequence shown here is derived from an EMBL/GenBank/DDBJ whole genome shotgun (WGS) entry which is preliminary data.</text>
</comment>
<gene>
    <name evidence="1" type="ORF">A4S15_07885</name>
</gene>
<evidence type="ECO:0008006" key="3">
    <source>
        <dbReference type="Google" id="ProtNLM"/>
    </source>
</evidence>
<dbReference type="EMBL" id="LWDL01000012">
    <property type="protein sequence ID" value="OQW52785.1"/>
    <property type="molecule type" value="Genomic_DNA"/>
</dbReference>
<reference evidence="1 2" key="1">
    <citation type="journal article" date="2017" name="Water Res.">
        <title>Comammox in drinking water systems.</title>
        <authorList>
            <person name="Wang Y."/>
            <person name="Ma L."/>
            <person name="Mao Y."/>
            <person name="Jiang X."/>
            <person name="Xia Y."/>
            <person name="Yu K."/>
            <person name="Li B."/>
            <person name="Zhang T."/>
        </authorList>
    </citation>
    <scope>NUCLEOTIDE SEQUENCE [LARGE SCALE GENOMIC DNA]</scope>
    <source>
        <strain evidence="1">SG_bin8</strain>
    </source>
</reference>
<accession>A0A1W9HZ97</accession>
<organism evidence="1 2">
    <name type="scientific">Candidatus Raskinella chloraquaticus</name>
    <dbReference type="NCBI Taxonomy" id="1951219"/>
    <lineage>
        <taxon>Bacteria</taxon>
        <taxon>Pseudomonadati</taxon>
        <taxon>Pseudomonadota</taxon>
        <taxon>Alphaproteobacteria</taxon>
        <taxon>Hyphomicrobiales</taxon>
        <taxon>Phreatobacteraceae</taxon>
        <taxon>Candidatus Raskinella</taxon>
    </lineage>
</organism>